<organism evidence="1 2">
    <name type="scientific">Steinernema carpocapsae</name>
    <name type="common">Entomopathogenic nematode</name>
    <dbReference type="NCBI Taxonomy" id="34508"/>
    <lineage>
        <taxon>Eukaryota</taxon>
        <taxon>Metazoa</taxon>
        <taxon>Ecdysozoa</taxon>
        <taxon>Nematoda</taxon>
        <taxon>Chromadorea</taxon>
        <taxon>Rhabditida</taxon>
        <taxon>Tylenchina</taxon>
        <taxon>Panagrolaimomorpha</taxon>
        <taxon>Strongyloidoidea</taxon>
        <taxon>Steinernematidae</taxon>
        <taxon>Steinernema</taxon>
    </lineage>
</organism>
<proteinExistence type="predicted"/>
<sequence length="68" mass="8005">MTDIFGFELLCYFKSLRVDFQNLLLLLSLTQRYSQCLENKNVEITKTPLNIQETRTKITLSLKCLTLF</sequence>
<protein>
    <submittedName>
        <fullName evidence="1">Uncharacterized protein</fullName>
    </submittedName>
</protein>
<accession>A0A4V6A6R9</accession>
<gene>
    <name evidence="1" type="ORF">L596_009959</name>
</gene>
<evidence type="ECO:0000313" key="1">
    <source>
        <dbReference type="EMBL" id="TKR95845.1"/>
    </source>
</evidence>
<dbReference type="AlphaFoldDB" id="A0A4V6A6R9"/>
<reference evidence="1 2" key="2">
    <citation type="journal article" date="2019" name="G3 (Bethesda)">
        <title>Hybrid Assembly of the Genome of the Entomopathogenic Nematode Steinernema carpocapsae Identifies the X-Chromosome.</title>
        <authorList>
            <person name="Serra L."/>
            <person name="Macchietto M."/>
            <person name="Macias-Munoz A."/>
            <person name="McGill C.J."/>
            <person name="Rodriguez I.M."/>
            <person name="Rodriguez B."/>
            <person name="Murad R."/>
            <person name="Mortazavi A."/>
        </authorList>
    </citation>
    <scope>NUCLEOTIDE SEQUENCE [LARGE SCALE GENOMIC DNA]</scope>
    <source>
        <strain evidence="1 2">ALL</strain>
    </source>
</reference>
<evidence type="ECO:0000313" key="2">
    <source>
        <dbReference type="Proteomes" id="UP000298663"/>
    </source>
</evidence>
<dbReference type="EMBL" id="AZBU02000002">
    <property type="protein sequence ID" value="TKR95845.1"/>
    <property type="molecule type" value="Genomic_DNA"/>
</dbReference>
<comment type="caution">
    <text evidence="1">The sequence shown here is derived from an EMBL/GenBank/DDBJ whole genome shotgun (WGS) entry which is preliminary data.</text>
</comment>
<reference evidence="1 2" key="1">
    <citation type="journal article" date="2015" name="Genome Biol.">
        <title>Comparative genomics of Steinernema reveals deeply conserved gene regulatory networks.</title>
        <authorList>
            <person name="Dillman A.R."/>
            <person name="Macchietto M."/>
            <person name="Porter C.F."/>
            <person name="Rogers A."/>
            <person name="Williams B."/>
            <person name="Antoshechkin I."/>
            <person name="Lee M.M."/>
            <person name="Goodwin Z."/>
            <person name="Lu X."/>
            <person name="Lewis E.E."/>
            <person name="Goodrich-Blair H."/>
            <person name="Stock S.P."/>
            <person name="Adams B.J."/>
            <person name="Sternberg P.W."/>
            <person name="Mortazavi A."/>
        </authorList>
    </citation>
    <scope>NUCLEOTIDE SEQUENCE [LARGE SCALE GENOMIC DNA]</scope>
    <source>
        <strain evidence="1 2">ALL</strain>
    </source>
</reference>
<name>A0A4V6A6R9_STECR</name>
<keyword evidence="2" id="KW-1185">Reference proteome</keyword>
<dbReference type="Proteomes" id="UP000298663">
    <property type="component" value="Unassembled WGS sequence"/>
</dbReference>